<comment type="similarity">
    <text evidence="3">Belongs to the WD repeat cdt2 family.</text>
</comment>
<comment type="pathway">
    <text evidence="1">Protein modification; protein ubiquitination.</text>
</comment>
<dbReference type="Pfam" id="PF00400">
    <property type="entry name" value="WD40"/>
    <property type="match status" value="2"/>
</dbReference>
<gene>
    <name evidence="6" type="ORF">DCS_02735</name>
</gene>
<protein>
    <submittedName>
        <fullName evidence="6">WD domain-containing protein</fullName>
    </submittedName>
</protein>
<accession>A0A151GX33</accession>
<evidence type="ECO:0000313" key="6">
    <source>
        <dbReference type="EMBL" id="KYK61592.1"/>
    </source>
</evidence>
<dbReference type="GO" id="GO:0043161">
    <property type="term" value="P:proteasome-mediated ubiquitin-dependent protein catabolic process"/>
    <property type="evidence" value="ECO:0007669"/>
    <property type="project" value="TreeGrafter"/>
</dbReference>
<dbReference type="STRING" id="98403.A0A151GX33"/>
<evidence type="ECO:0000256" key="3">
    <source>
        <dbReference type="ARBA" id="ARBA00038344"/>
    </source>
</evidence>
<dbReference type="GO" id="GO:0030674">
    <property type="term" value="F:protein-macromolecule adaptor activity"/>
    <property type="evidence" value="ECO:0007669"/>
    <property type="project" value="TreeGrafter"/>
</dbReference>
<dbReference type="EMBL" id="LAYC01000001">
    <property type="protein sequence ID" value="KYK61592.1"/>
    <property type="molecule type" value="Genomic_DNA"/>
</dbReference>
<dbReference type="AlphaFoldDB" id="A0A151GX33"/>
<dbReference type="SMART" id="SM00320">
    <property type="entry name" value="WD40"/>
    <property type="match status" value="5"/>
</dbReference>
<keyword evidence="7" id="KW-1185">Reference proteome</keyword>
<proteinExistence type="inferred from homology"/>
<evidence type="ECO:0000256" key="1">
    <source>
        <dbReference type="ARBA" id="ARBA00004906"/>
    </source>
</evidence>
<sequence>MHRHEYPAAAVPSSPPLASSSSPARPFPSPSRTDGKERRVPSVTPRRFRRFFTPRSLPPRATLGALGAAAINRQLPTPQSPASHLLASDLNADADADSASSDSACPSSPTERLAAMEEDSNKRRWPRRHESSAKRRRGLRQAEPLQEPLLLTGEREETTDPPAEARQSPSERRSATLVSHPRLPNAEATSHANDQSEFFKASRKGAQAQVRKSNPYHGPVVNSDVGPDTMVDDYRPQPIRKLRNRGFEARLLDREHGFSARPGGHWLATPACDVRAESASFCSESSDIYHCLPFDQPGTCIPFSLASANRTPRTAIGDEQGFVRLFKPYRVAEGDAKLSSVIKVHDNAIMDMDFSMDDTRLATACGDRSGKIVDTATETIAHELGGGHWDSLRQVAFQPADARGAVLATSDRASRVQIWDLRCSSTPVTGITGPNPSDGLDATLEPTNVTTVNTILKAHVRKYSDIVSSASVTAIKWFPAGREHLLLTASEANACVKLWDTRYIKPRRQNEETPLAETPEPSTHTWRAYGITSMTLNNDASRLFAVCKDSTVYAYSTNHLILGHAPELCDNAYRRRPAGVVGLGPLYGLRHERLTVGSFFVKSAMRPGHGSNLLAVGSSRNCAVLFPTDDRHLRAASSLREHLSPAPVVPWPAINQTAAFPIFRIGTPLVRGHSREVTTVSWTVDGALVTASDDHLVRNWQNSTAQARHLRQVGEFGGERHLAGWADVDADWDRDEC</sequence>
<evidence type="ECO:0000256" key="5">
    <source>
        <dbReference type="SAM" id="MobiDB-lite"/>
    </source>
</evidence>
<dbReference type="RefSeq" id="XP_040660944.1">
    <property type="nucleotide sequence ID" value="XM_040800061.1"/>
</dbReference>
<dbReference type="InterPro" id="IPR001680">
    <property type="entry name" value="WD40_rpt"/>
</dbReference>
<feature type="compositionally biased region" description="Low complexity" evidence="5">
    <location>
        <begin position="7"/>
        <end position="24"/>
    </location>
</feature>
<dbReference type="Proteomes" id="UP000076580">
    <property type="component" value="Chromosome 01"/>
</dbReference>
<comment type="caution">
    <text evidence="6">The sequence shown here is derived from an EMBL/GenBank/DDBJ whole genome shotgun (WGS) entry which is preliminary data.</text>
</comment>
<feature type="region of interest" description="Disordered" evidence="5">
    <location>
        <begin position="1"/>
        <end position="234"/>
    </location>
</feature>
<dbReference type="InterPro" id="IPR036322">
    <property type="entry name" value="WD40_repeat_dom_sf"/>
</dbReference>
<dbReference type="Gene3D" id="2.130.10.10">
    <property type="entry name" value="YVTN repeat-like/Quinoprotein amine dehydrogenase"/>
    <property type="match status" value="2"/>
</dbReference>
<keyword evidence="4" id="KW-0853">WD repeat</keyword>
<dbReference type="GeneID" id="63715378"/>
<feature type="compositionally biased region" description="Low complexity" evidence="5">
    <location>
        <begin position="82"/>
        <end position="108"/>
    </location>
</feature>
<evidence type="ECO:0000256" key="4">
    <source>
        <dbReference type="PROSITE-ProRule" id="PRU00221"/>
    </source>
</evidence>
<keyword evidence="2" id="KW-0833">Ubl conjugation pathway</keyword>
<dbReference type="PANTHER" id="PTHR22852">
    <property type="entry name" value="LETHAL 2 DENTICLELESS PROTEIN RETINOIC ACID-REGULATED NUCLEAR MATRIX-ASSOCIATED PROTEIN"/>
    <property type="match status" value="1"/>
</dbReference>
<dbReference type="GO" id="GO:0005634">
    <property type="term" value="C:nucleus"/>
    <property type="evidence" value="ECO:0007669"/>
    <property type="project" value="TreeGrafter"/>
</dbReference>
<dbReference type="InterPro" id="IPR051865">
    <property type="entry name" value="WD-repeat_CDT2_adapter"/>
</dbReference>
<feature type="compositionally biased region" description="Polar residues" evidence="5">
    <location>
        <begin position="187"/>
        <end position="196"/>
    </location>
</feature>
<name>A0A151GX33_DRECN</name>
<reference evidence="6 7" key="1">
    <citation type="journal article" date="2016" name="Sci. Rep.">
        <title>Insights into Adaptations to a Near-Obligate Nematode Endoparasitic Lifestyle from the Finished Genome of Drechmeria coniospora.</title>
        <authorList>
            <person name="Zhang L."/>
            <person name="Zhou Z."/>
            <person name="Guo Q."/>
            <person name="Fokkens L."/>
            <person name="Miskei M."/>
            <person name="Pocsi I."/>
            <person name="Zhang W."/>
            <person name="Chen M."/>
            <person name="Wang L."/>
            <person name="Sun Y."/>
            <person name="Donzelli B.G."/>
            <person name="Gibson D.M."/>
            <person name="Nelson D.R."/>
            <person name="Luo J.G."/>
            <person name="Rep M."/>
            <person name="Liu H."/>
            <person name="Yang S."/>
            <person name="Wang J."/>
            <person name="Krasnoff S.B."/>
            <person name="Xu Y."/>
            <person name="Molnar I."/>
            <person name="Lin M."/>
        </authorList>
    </citation>
    <scope>NUCLEOTIDE SEQUENCE [LARGE SCALE GENOMIC DNA]</scope>
    <source>
        <strain evidence="6 7">ARSEF 6962</strain>
    </source>
</reference>
<dbReference type="PROSITE" id="PS50082">
    <property type="entry name" value="WD_REPEATS_2"/>
    <property type="match status" value="1"/>
</dbReference>
<dbReference type="PROSITE" id="PS50294">
    <property type="entry name" value="WD_REPEATS_REGION"/>
    <property type="match status" value="1"/>
</dbReference>
<dbReference type="PANTHER" id="PTHR22852:SF0">
    <property type="entry name" value="DENTICLELESS PROTEIN HOMOLOG"/>
    <property type="match status" value="1"/>
</dbReference>
<dbReference type="InParanoid" id="A0A151GX33"/>
<dbReference type="SUPFAM" id="SSF50978">
    <property type="entry name" value="WD40 repeat-like"/>
    <property type="match status" value="1"/>
</dbReference>
<evidence type="ECO:0000313" key="7">
    <source>
        <dbReference type="Proteomes" id="UP000076580"/>
    </source>
</evidence>
<organism evidence="6 7">
    <name type="scientific">Drechmeria coniospora</name>
    <name type="common">Nematophagous fungus</name>
    <name type="synonym">Meria coniospora</name>
    <dbReference type="NCBI Taxonomy" id="98403"/>
    <lineage>
        <taxon>Eukaryota</taxon>
        <taxon>Fungi</taxon>
        <taxon>Dikarya</taxon>
        <taxon>Ascomycota</taxon>
        <taxon>Pezizomycotina</taxon>
        <taxon>Sordariomycetes</taxon>
        <taxon>Hypocreomycetidae</taxon>
        <taxon>Hypocreales</taxon>
        <taxon>Ophiocordycipitaceae</taxon>
        <taxon>Drechmeria</taxon>
    </lineage>
</organism>
<evidence type="ECO:0000256" key="2">
    <source>
        <dbReference type="ARBA" id="ARBA00022786"/>
    </source>
</evidence>
<feature type="repeat" description="WD" evidence="4">
    <location>
        <begin position="670"/>
        <end position="710"/>
    </location>
</feature>
<dbReference type="InterPro" id="IPR015943">
    <property type="entry name" value="WD40/YVTN_repeat-like_dom_sf"/>
</dbReference>